<organism evidence="2 3">
    <name type="scientific">Candidatus Gallimonas intestinavium</name>
    <dbReference type="NCBI Taxonomy" id="2838603"/>
    <lineage>
        <taxon>Bacteria</taxon>
        <taxon>Bacillati</taxon>
        <taxon>Bacillota</taxon>
        <taxon>Clostridia</taxon>
        <taxon>Candidatus Gallimonas</taxon>
    </lineage>
</organism>
<dbReference type="Proteomes" id="UP000824102">
    <property type="component" value="Unassembled WGS sequence"/>
</dbReference>
<dbReference type="SMART" id="SM00481">
    <property type="entry name" value="POLIIIAc"/>
    <property type="match status" value="1"/>
</dbReference>
<dbReference type="InterPro" id="IPR004013">
    <property type="entry name" value="PHP_dom"/>
</dbReference>
<dbReference type="GO" id="GO:0004534">
    <property type="term" value="F:5'-3' RNA exonuclease activity"/>
    <property type="evidence" value="ECO:0007669"/>
    <property type="project" value="TreeGrafter"/>
</dbReference>
<dbReference type="EMBL" id="DXBB01000048">
    <property type="protein sequence ID" value="HIZ72503.1"/>
    <property type="molecule type" value="Genomic_DNA"/>
</dbReference>
<dbReference type="PANTHER" id="PTHR42924">
    <property type="entry name" value="EXONUCLEASE"/>
    <property type="match status" value="1"/>
</dbReference>
<name>A0A9D2JZR1_9FIRM</name>
<evidence type="ECO:0000259" key="1">
    <source>
        <dbReference type="SMART" id="SM00481"/>
    </source>
</evidence>
<dbReference type="Gene3D" id="3.20.20.140">
    <property type="entry name" value="Metal-dependent hydrolases"/>
    <property type="match status" value="1"/>
</dbReference>
<reference evidence="2" key="2">
    <citation type="submission" date="2021-04" db="EMBL/GenBank/DDBJ databases">
        <authorList>
            <person name="Gilroy R."/>
        </authorList>
    </citation>
    <scope>NUCLEOTIDE SEQUENCE</scope>
    <source>
        <strain evidence="2">ChiW7-2402</strain>
    </source>
</reference>
<sequence>MRADLHLHSLCSDGKYTPAAVAAKCKEAGLSLFSLTDHDSMEGVPEALSAAKELGISCVPGWEVSAYEDVKVHVLGYGCAREEAYFRFLQERKESALVRAEDMIGKGNESLGLSVSLKDALALRARPDAPLHTMHVVRAFARALGAVEGDAYREMAGKLYLELFDRGKPAYSGLGRPSPEDAIEVIHASGGIAVLAHPGRIRLENAEKCALLDRLVRAGLDGIECVYTTHTEEETQAFCSYAREHGLLVSGGSDFHMEDGIHAVGRPVFEPDGALQEALRPGGVEL</sequence>
<feature type="domain" description="Polymerase/histidinol phosphatase N-terminal" evidence="1">
    <location>
        <begin position="3"/>
        <end position="68"/>
    </location>
</feature>
<dbReference type="Pfam" id="PF02811">
    <property type="entry name" value="PHP"/>
    <property type="match status" value="1"/>
</dbReference>
<dbReference type="InterPro" id="IPR016195">
    <property type="entry name" value="Pol/histidinol_Pase-like"/>
</dbReference>
<dbReference type="SUPFAM" id="SSF89550">
    <property type="entry name" value="PHP domain-like"/>
    <property type="match status" value="1"/>
</dbReference>
<protein>
    <submittedName>
        <fullName evidence="2">PHP domain-containing protein</fullName>
    </submittedName>
</protein>
<dbReference type="InterPro" id="IPR052018">
    <property type="entry name" value="PHP_domain"/>
</dbReference>
<reference evidence="2" key="1">
    <citation type="journal article" date="2021" name="PeerJ">
        <title>Extensive microbial diversity within the chicken gut microbiome revealed by metagenomics and culture.</title>
        <authorList>
            <person name="Gilroy R."/>
            <person name="Ravi A."/>
            <person name="Getino M."/>
            <person name="Pursley I."/>
            <person name="Horton D.L."/>
            <person name="Alikhan N.F."/>
            <person name="Baker D."/>
            <person name="Gharbi K."/>
            <person name="Hall N."/>
            <person name="Watson M."/>
            <person name="Adriaenssens E.M."/>
            <person name="Foster-Nyarko E."/>
            <person name="Jarju S."/>
            <person name="Secka A."/>
            <person name="Antonio M."/>
            <person name="Oren A."/>
            <person name="Chaudhuri R.R."/>
            <person name="La Ragione R."/>
            <person name="Hildebrand F."/>
            <person name="Pallen M.J."/>
        </authorList>
    </citation>
    <scope>NUCLEOTIDE SEQUENCE</scope>
    <source>
        <strain evidence="2">ChiW7-2402</strain>
    </source>
</reference>
<comment type="caution">
    <text evidence="2">The sequence shown here is derived from an EMBL/GenBank/DDBJ whole genome shotgun (WGS) entry which is preliminary data.</text>
</comment>
<dbReference type="GO" id="GO:0035312">
    <property type="term" value="F:5'-3' DNA exonuclease activity"/>
    <property type="evidence" value="ECO:0007669"/>
    <property type="project" value="TreeGrafter"/>
</dbReference>
<dbReference type="InterPro" id="IPR003141">
    <property type="entry name" value="Pol/His_phosphatase_N"/>
</dbReference>
<dbReference type="PANTHER" id="PTHR42924:SF3">
    <property type="entry name" value="POLYMERASE_HISTIDINOL PHOSPHATASE N-TERMINAL DOMAIN-CONTAINING PROTEIN"/>
    <property type="match status" value="1"/>
</dbReference>
<evidence type="ECO:0000313" key="2">
    <source>
        <dbReference type="EMBL" id="HIZ72503.1"/>
    </source>
</evidence>
<proteinExistence type="predicted"/>
<gene>
    <name evidence="2" type="ORF">H9964_02855</name>
</gene>
<dbReference type="Gene3D" id="1.10.150.650">
    <property type="match status" value="1"/>
</dbReference>
<dbReference type="CDD" id="cd07438">
    <property type="entry name" value="PHP_HisPPase_AMP"/>
    <property type="match status" value="1"/>
</dbReference>
<accession>A0A9D2JZR1</accession>
<dbReference type="AlphaFoldDB" id="A0A9D2JZR1"/>
<evidence type="ECO:0000313" key="3">
    <source>
        <dbReference type="Proteomes" id="UP000824102"/>
    </source>
</evidence>